<feature type="compositionally biased region" description="Polar residues" evidence="1">
    <location>
        <begin position="263"/>
        <end position="278"/>
    </location>
</feature>
<dbReference type="EMBL" id="MN740301">
    <property type="protein sequence ID" value="QHT99081.1"/>
    <property type="molecule type" value="Genomic_DNA"/>
</dbReference>
<feature type="region of interest" description="Disordered" evidence="1">
    <location>
        <begin position="260"/>
        <end position="285"/>
    </location>
</feature>
<reference evidence="2" key="1">
    <citation type="journal article" date="2020" name="Nature">
        <title>Giant virus diversity and host interactions through global metagenomics.</title>
        <authorList>
            <person name="Schulz F."/>
            <person name="Roux S."/>
            <person name="Paez-Espino D."/>
            <person name="Jungbluth S."/>
            <person name="Walsh D.A."/>
            <person name="Denef V.J."/>
            <person name="McMahon K.D."/>
            <person name="Konstantinidis K.T."/>
            <person name="Eloe-Fadrosh E.A."/>
            <person name="Kyrpides N.C."/>
            <person name="Woyke T."/>
        </authorList>
    </citation>
    <scope>NUCLEOTIDE SEQUENCE</scope>
    <source>
        <strain evidence="2">GVMAG-M-3300025695-21</strain>
    </source>
</reference>
<sequence>MTSKQVFNQYYIDLIKRLKSVCKKIETPTVLSKKVIKSIRENYHTVDRSSDEYITFCNENITQEQWDSYIEACDQEEANRWFDDKEEVFLYKNVSLKDIKTLIDDIYLYHHFTSVFYIFKNELSNETTALIIKLLQGTDKTVSIDEIEDEKIKKLLERLSSIRKSEFKSKTGIDMKGIENTTLGKLAKEILEDVDVEKLQKSIGENGDILKAIGNPDSGFSDLITNVSKKMSEKISNGELKQENLLNDAMQFASVMPGLFGGANTSSSDKPNKQSNQPDMTNMMNMMSSMMGGGKNNDMFKAMAAMGAGANKNGNKKTKTSFNTSALKKKAAASKLRNKLNKRNKTTVVENSGDSE</sequence>
<feature type="compositionally biased region" description="Polar residues" evidence="1">
    <location>
        <begin position="346"/>
        <end position="356"/>
    </location>
</feature>
<name>A0A6C0J0C8_9ZZZZ</name>
<protein>
    <submittedName>
        <fullName evidence="2">Uncharacterized protein</fullName>
    </submittedName>
</protein>
<feature type="compositionally biased region" description="Basic residues" evidence="1">
    <location>
        <begin position="327"/>
        <end position="345"/>
    </location>
</feature>
<proteinExistence type="predicted"/>
<feature type="region of interest" description="Disordered" evidence="1">
    <location>
        <begin position="309"/>
        <end position="356"/>
    </location>
</feature>
<accession>A0A6C0J0C8</accession>
<organism evidence="2">
    <name type="scientific">viral metagenome</name>
    <dbReference type="NCBI Taxonomy" id="1070528"/>
    <lineage>
        <taxon>unclassified sequences</taxon>
        <taxon>metagenomes</taxon>
        <taxon>organismal metagenomes</taxon>
    </lineage>
</organism>
<evidence type="ECO:0000256" key="1">
    <source>
        <dbReference type="SAM" id="MobiDB-lite"/>
    </source>
</evidence>
<evidence type="ECO:0000313" key="2">
    <source>
        <dbReference type="EMBL" id="QHT99081.1"/>
    </source>
</evidence>
<dbReference type="AlphaFoldDB" id="A0A6C0J0C8"/>